<dbReference type="PANTHER" id="PTHR30290:SF9">
    <property type="entry name" value="OLIGOPEPTIDE-BINDING PROTEIN APPA"/>
    <property type="match status" value="1"/>
</dbReference>
<accession>A0A660SCI2</accession>
<dbReference type="GO" id="GO:1904680">
    <property type="term" value="F:peptide transmembrane transporter activity"/>
    <property type="evidence" value="ECO:0007669"/>
    <property type="project" value="TreeGrafter"/>
</dbReference>
<evidence type="ECO:0000256" key="3">
    <source>
        <dbReference type="ARBA" id="ARBA00022729"/>
    </source>
</evidence>
<feature type="domain" description="Solute-binding protein family 5" evidence="4">
    <location>
        <begin position="24"/>
        <end position="263"/>
    </location>
</feature>
<sequence length="348" mass="40352">KITTKINDPYLLVRLASIFIESRSTINDNSLNGTGPLLPEMIKPHEIVAVPFRKYFERKIKCRKVYIKFCNDYKKLIEDYKNGKVDLIAETNYFIIDSFKDDNRINGVEGALRYLAFNLRKYPFNNKNFRKALSFAIDRNRMARDIYKGLATPANQYALPFLSGYDFRKSNNLYNLDSARYYLKKAGIRTPYKLKITASSRRIDMINFFADQLSKINITVVPDTPRVAELFNKINKGDFDMFLLGSVPDIPDLSGVLTGLFYSHSVKKGKHNRTGYGNREVDSLLDLLNSNSVTAKKKEIEWKVQEMILDDMPIIPLVYEKNYYVVSDRIEYTPRSDNNVTVKEIKFK</sequence>
<protein>
    <recommendedName>
        <fullName evidence="4">Solute-binding protein family 5 domain-containing protein</fullName>
    </recommendedName>
</protein>
<evidence type="ECO:0000256" key="2">
    <source>
        <dbReference type="ARBA" id="ARBA00022448"/>
    </source>
</evidence>
<dbReference type="InterPro" id="IPR039424">
    <property type="entry name" value="SBP_5"/>
</dbReference>
<proteinExistence type="inferred from homology"/>
<organism evidence="5 6">
    <name type="scientific">candidate division TA06 bacterium</name>
    <dbReference type="NCBI Taxonomy" id="2250710"/>
    <lineage>
        <taxon>Bacteria</taxon>
        <taxon>Bacteria division TA06</taxon>
    </lineage>
</organism>
<feature type="non-terminal residue" evidence="5">
    <location>
        <position position="1"/>
    </location>
</feature>
<comment type="caution">
    <text evidence="5">The sequence shown here is derived from an EMBL/GenBank/DDBJ whole genome shotgun (WGS) entry which is preliminary data.</text>
</comment>
<dbReference type="Gene3D" id="3.10.105.10">
    <property type="entry name" value="Dipeptide-binding Protein, Domain 3"/>
    <property type="match status" value="1"/>
</dbReference>
<dbReference type="SUPFAM" id="SSF53850">
    <property type="entry name" value="Periplasmic binding protein-like II"/>
    <property type="match status" value="1"/>
</dbReference>
<dbReference type="GO" id="GO:0015833">
    <property type="term" value="P:peptide transport"/>
    <property type="evidence" value="ECO:0007669"/>
    <property type="project" value="TreeGrafter"/>
</dbReference>
<dbReference type="AlphaFoldDB" id="A0A660SCI2"/>
<comment type="similarity">
    <text evidence="1">Belongs to the bacterial solute-binding protein 5 family.</text>
</comment>
<dbReference type="PANTHER" id="PTHR30290">
    <property type="entry name" value="PERIPLASMIC BINDING COMPONENT OF ABC TRANSPORTER"/>
    <property type="match status" value="1"/>
</dbReference>
<gene>
    <name evidence="5" type="ORF">DRP44_01015</name>
</gene>
<reference evidence="5 6" key="1">
    <citation type="submission" date="2018-06" db="EMBL/GenBank/DDBJ databases">
        <title>Extensive metabolic versatility and redundancy in microbially diverse, dynamic hydrothermal sediments.</title>
        <authorList>
            <person name="Dombrowski N."/>
            <person name="Teske A."/>
            <person name="Baker B.J."/>
        </authorList>
    </citation>
    <scope>NUCLEOTIDE SEQUENCE [LARGE SCALE GENOMIC DNA]</scope>
    <source>
        <strain evidence="5">B35_G9</strain>
    </source>
</reference>
<dbReference type="Proteomes" id="UP000282321">
    <property type="component" value="Unassembled WGS sequence"/>
</dbReference>
<dbReference type="Gene3D" id="3.40.190.10">
    <property type="entry name" value="Periplasmic binding protein-like II"/>
    <property type="match status" value="1"/>
</dbReference>
<keyword evidence="3" id="KW-0732">Signal</keyword>
<dbReference type="Pfam" id="PF00496">
    <property type="entry name" value="SBP_bac_5"/>
    <property type="match status" value="1"/>
</dbReference>
<dbReference type="EMBL" id="QNBC01000007">
    <property type="protein sequence ID" value="RKX67876.1"/>
    <property type="molecule type" value="Genomic_DNA"/>
</dbReference>
<evidence type="ECO:0000259" key="4">
    <source>
        <dbReference type="Pfam" id="PF00496"/>
    </source>
</evidence>
<keyword evidence="2" id="KW-0813">Transport</keyword>
<evidence type="ECO:0000313" key="5">
    <source>
        <dbReference type="EMBL" id="RKX67876.1"/>
    </source>
</evidence>
<evidence type="ECO:0000313" key="6">
    <source>
        <dbReference type="Proteomes" id="UP000282321"/>
    </source>
</evidence>
<dbReference type="CDD" id="cd00995">
    <property type="entry name" value="PBP2_NikA_DppA_OppA_like"/>
    <property type="match status" value="1"/>
</dbReference>
<name>A0A660SCI2_UNCT6</name>
<evidence type="ECO:0000256" key="1">
    <source>
        <dbReference type="ARBA" id="ARBA00005695"/>
    </source>
</evidence>
<dbReference type="InterPro" id="IPR000914">
    <property type="entry name" value="SBP_5_dom"/>
</dbReference>